<dbReference type="InterPro" id="IPR036390">
    <property type="entry name" value="WH_DNA-bd_sf"/>
</dbReference>
<keyword evidence="2" id="KW-1185">Reference proteome</keyword>
<protein>
    <submittedName>
        <fullName evidence="1">Uncharacterized protein</fullName>
    </submittedName>
</protein>
<evidence type="ECO:0000313" key="2">
    <source>
        <dbReference type="Proteomes" id="UP000800035"/>
    </source>
</evidence>
<accession>A0A6A5TI62</accession>
<dbReference type="Proteomes" id="UP000800035">
    <property type="component" value="Unassembled WGS sequence"/>
</dbReference>
<dbReference type="PANTHER" id="PTHR43712">
    <property type="entry name" value="PUTATIVE (AFU_ORTHOLOGUE AFUA_4G14580)-RELATED"/>
    <property type="match status" value="1"/>
</dbReference>
<dbReference type="SUPFAM" id="SSF46785">
    <property type="entry name" value="Winged helix' DNA-binding domain"/>
    <property type="match status" value="1"/>
</dbReference>
<gene>
    <name evidence="1" type="ORF">CC80DRAFT_452477</name>
</gene>
<dbReference type="AlphaFoldDB" id="A0A6A5TI62"/>
<feature type="non-terminal residue" evidence="1">
    <location>
        <position position="360"/>
    </location>
</feature>
<dbReference type="EMBL" id="ML977011">
    <property type="protein sequence ID" value="KAF1952291.1"/>
    <property type="molecule type" value="Genomic_DNA"/>
</dbReference>
<evidence type="ECO:0000313" key="1">
    <source>
        <dbReference type="EMBL" id="KAF1952291.1"/>
    </source>
</evidence>
<name>A0A6A5TI62_9PLEO</name>
<organism evidence="1 2">
    <name type="scientific">Byssothecium circinans</name>
    <dbReference type="NCBI Taxonomy" id="147558"/>
    <lineage>
        <taxon>Eukaryota</taxon>
        <taxon>Fungi</taxon>
        <taxon>Dikarya</taxon>
        <taxon>Ascomycota</taxon>
        <taxon>Pezizomycotina</taxon>
        <taxon>Dothideomycetes</taxon>
        <taxon>Pleosporomycetidae</taxon>
        <taxon>Pleosporales</taxon>
        <taxon>Massarineae</taxon>
        <taxon>Massarinaceae</taxon>
        <taxon>Byssothecium</taxon>
    </lineage>
</organism>
<reference evidence="1" key="1">
    <citation type="journal article" date="2020" name="Stud. Mycol.">
        <title>101 Dothideomycetes genomes: a test case for predicting lifestyles and emergence of pathogens.</title>
        <authorList>
            <person name="Haridas S."/>
            <person name="Albert R."/>
            <person name="Binder M."/>
            <person name="Bloem J."/>
            <person name="Labutti K."/>
            <person name="Salamov A."/>
            <person name="Andreopoulos B."/>
            <person name="Baker S."/>
            <person name="Barry K."/>
            <person name="Bills G."/>
            <person name="Bluhm B."/>
            <person name="Cannon C."/>
            <person name="Castanera R."/>
            <person name="Culley D."/>
            <person name="Daum C."/>
            <person name="Ezra D."/>
            <person name="Gonzalez J."/>
            <person name="Henrissat B."/>
            <person name="Kuo A."/>
            <person name="Liang C."/>
            <person name="Lipzen A."/>
            <person name="Lutzoni F."/>
            <person name="Magnuson J."/>
            <person name="Mondo S."/>
            <person name="Nolan M."/>
            <person name="Ohm R."/>
            <person name="Pangilinan J."/>
            <person name="Park H.-J."/>
            <person name="Ramirez L."/>
            <person name="Alfaro M."/>
            <person name="Sun H."/>
            <person name="Tritt A."/>
            <person name="Yoshinaga Y."/>
            <person name="Zwiers L.-H."/>
            <person name="Turgeon B."/>
            <person name="Goodwin S."/>
            <person name="Spatafora J."/>
            <person name="Crous P."/>
            <person name="Grigoriev I."/>
        </authorList>
    </citation>
    <scope>NUCLEOTIDE SEQUENCE</scope>
    <source>
        <strain evidence="1">CBS 675.92</strain>
    </source>
</reference>
<dbReference type="Gene3D" id="1.10.10.10">
    <property type="entry name" value="Winged helix-like DNA-binding domain superfamily/Winged helix DNA-binding domain"/>
    <property type="match status" value="1"/>
</dbReference>
<dbReference type="InterPro" id="IPR029063">
    <property type="entry name" value="SAM-dependent_MTases_sf"/>
</dbReference>
<dbReference type="PANTHER" id="PTHR43712:SF15">
    <property type="entry name" value="MONODICTYPHENONE CLUSTER TRANSCRIPTIONAL COACTIVATOR MDPA"/>
    <property type="match status" value="1"/>
</dbReference>
<dbReference type="InterPro" id="IPR036388">
    <property type="entry name" value="WH-like_DNA-bd_sf"/>
</dbReference>
<sequence>MPTHALTSSAQNQILACLKWLSEFQVLVCIPLEGSVSIDEIADLASVPETLLGRVVRMVATVGFLHEPQPGHIAHTRLSAPFVTNLAFFDAAMFLAETAAPAALQMAAASQRQGDQSAYSIAFPTSQPFLAACSESTKMQRQFSAYRRCVGDVEDGVTELIGRLKWRSLGNACIVDVPSSNIQACAYSTETVMALADMYPSLRFIAQMVDPVQDSNGATDGFSGRITVQRRLPAAVQEVTNAAVYILRLTSPCTPLPAQILAELNAHLHVLGGDTAATLILALPLLPEPKAVSADIEAKARLKDFCRLQLTGQCGMELSEVLEMINSVNDLNGRLVVVSKLRCSQSAAIALGIRYQPFAD</sequence>
<dbReference type="Gene3D" id="3.40.50.150">
    <property type="entry name" value="Vaccinia Virus protein VP39"/>
    <property type="match status" value="1"/>
</dbReference>
<proteinExistence type="predicted"/>
<dbReference type="OrthoDB" id="2410195at2759"/>